<name>A0ABP2EJD1_YERMW</name>
<sequence>MGGISQFVREAYCGSNGSAGARNIAVMVTTKGMKLSRWRAYYQLPAT</sequence>
<comment type="caution">
    <text evidence="1">The sequence shown here is derived from an EMBL/GenBank/DDBJ whole genome shotgun (WGS) entry which is preliminary data.</text>
</comment>
<dbReference type="Proteomes" id="UP000003027">
    <property type="component" value="Unassembled WGS sequence"/>
</dbReference>
<protein>
    <submittedName>
        <fullName evidence="1">Transposase</fullName>
    </submittedName>
</protein>
<proteinExistence type="predicted"/>
<organism evidence="1 2">
    <name type="scientific">Yersinia mollaretii (strain ATCC 43969 / DSM 18520 / CIP 103324 / CNY 7263 / WAIP 204)</name>
    <dbReference type="NCBI Taxonomy" id="349967"/>
    <lineage>
        <taxon>Bacteria</taxon>
        <taxon>Pseudomonadati</taxon>
        <taxon>Pseudomonadota</taxon>
        <taxon>Gammaproteobacteria</taxon>
        <taxon>Enterobacterales</taxon>
        <taxon>Yersiniaceae</taxon>
        <taxon>Yersinia</taxon>
    </lineage>
</organism>
<reference evidence="1" key="1">
    <citation type="submission" date="2008-12" db="EMBL/GenBank/DDBJ databases">
        <title>Annotation of the Yersinia mollaretii ATCC 43969 genome.</title>
        <authorList>
            <person name="Read T.D."/>
            <person name="Akmal A."/>
            <person name="Bishop-Lilly K."/>
            <person name="Chen P.E."/>
            <person name="Cook C."/>
            <person name="Kiley M.P."/>
            <person name="Lentz S."/>
            <person name="Mateczun A."/>
            <person name="Nagarajan N."/>
            <person name="Nolan N."/>
            <person name="Osborne B.I."/>
            <person name="Pop M."/>
            <person name="Sozhamannan S."/>
            <person name="Stewart A.C."/>
            <person name="Sulakvelidze A."/>
            <person name="Thomason B."/>
            <person name="Willner K."/>
            <person name="Zwick M.E."/>
        </authorList>
    </citation>
    <scope>NUCLEOTIDE SEQUENCE [LARGE SCALE GENOMIC DNA]</scope>
    <source>
        <strain evidence="1">ATCC 43969</strain>
    </source>
</reference>
<keyword evidence="2" id="KW-1185">Reference proteome</keyword>
<accession>A0ABP2EJD1</accession>
<evidence type="ECO:0000313" key="2">
    <source>
        <dbReference type="Proteomes" id="UP000003027"/>
    </source>
</evidence>
<evidence type="ECO:0000313" key="1">
    <source>
        <dbReference type="EMBL" id="EEQ12564.1"/>
    </source>
</evidence>
<dbReference type="EMBL" id="AALD02000001">
    <property type="protein sequence ID" value="EEQ12564.1"/>
    <property type="molecule type" value="Genomic_DNA"/>
</dbReference>
<gene>
    <name evidence="1" type="ORF">ymoll0001_12350</name>
</gene>